<sequence length="180" mass="19987">MEWIRSLSRFVHGYDAWGDEKGQLRPSIAALTGEDSEMADPDEHLLTPSQRKLLEQQKRANPNPQPVDIEGSLRQTGRYLIDPAHAGKALAKLQEALDEVRAIGEDARELRRLDPPYNDPYSKAAVKAIVQRASDEQGCHGKANKDLETTLQTMINNIKAMVREHENTEGKNKGIGGHGS</sequence>
<dbReference type="AlphaFoldDB" id="A0A7W7CB10"/>
<dbReference type="EMBL" id="JACHMH010000001">
    <property type="protein sequence ID" value="MBB4677834.1"/>
    <property type="molecule type" value="Genomic_DNA"/>
</dbReference>
<keyword evidence="2" id="KW-1185">Reference proteome</keyword>
<protein>
    <submittedName>
        <fullName evidence="1">Uncharacterized protein</fullName>
    </submittedName>
</protein>
<name>A0A7W7CB10_9PSEU</name>
<accession>A0A7W7CB10</accession>
<evidence type="ECO:0000313" key="2">
    <source>
        <dbReference type="Proteomes" id="UP000533598"/>
    </source>
</evidence>
<comment type="caution">
    <text evidence="1">The sequence shown here is derived from an EMBL/GenBank/DDBJ whole genome shotgun (WGS) entry which is preliminary data.</text>
</comment>
<dbReference type="RefSeq" id="WP_185003733.1">
    <property type="nucleotide sequence ID" value="NZ_BAAAUI010000002.1"/>
</dbReference>
<dbReference type="Proteomes" id="UP000533598">
    <property type="component" value="Unassembled WGS sequence"/>
</dbReference>
<proteinExistence type="predicted"/>
<evidence type="ECO:0000313" key="1">
    <source>
        <dbReference type="EMBL" id="MBB4677834.1"/>
    </source>
</evidence>
<reference evidence="1 2" key="1">
    <citation type="submission" date="2020-08" db="EMBL/GenBank/DDBJ databases">
        <title>Sequencing the genomes of 1000 actinobacteria strains.</title>
        <authorList>
            <person name="Klenk H.-P."/>
        </authorList>
    </citation>
    <scope>NUCLEOTIDE SEQUENCE [LARGE SCALE GENOMIC DNA]</scope>
    <source>
        <strain evidence="1 2">DSM 44230</strain>
    </source>
</reference>
<gene>
    <name evidence="1" type="ORF">HNR67_003952</name>
</gene>
<organism evidence="1 2">
    <name type="scientific">Crossiella cryophila</name>
    <dbReference type="NCBI Taxonomy" id="43355"/>
    <lineage>
        <taxon>Bacteria</taxon>
        <taxon>Bacillati</taxon>
        <taxon>Actinomycetota</taxon>
        <taxon>Actinomycetes</taxon>
        <taxon>Pseudonocardiales</taxon>
        <taxon>Pseudonocardiaceae</taxon>
        <taxon>Crossiella</taxon>
    </lineage>
</organism>